<name>A0ABS5FZR0_9BRAD</name>
<dbReference type="Gene3D" id="3.40.190.290">
    <property type="match status" value="1"/>
</dbReference>
<dbReference type="InterPro" id="IPR036390">
    <property type="entry name" value="WH_DNA-bd_sf"/>
</dbReference>
<evidence type="ECO:0000256" key="4">
    <source>
        <dbReference type="ARBA" id="ARBA00023125"/>
    </source>
</evidence>
<keyword evidence="6" id="KW-0804">Transcription</keyword>
<sequence>MDLRQLRYFIAIVEQGSFSKAAETLNVAQPALSLHVRNMEAELGSALLFRSPQGVVATEAGEILIRHARIVIDQLSIARHEIKGQEAEPSGEVRLGLPGTISQILSVPLILEVRKRFPKIKLCIAEAMSGFVTEWIREGRIDLAVLYMPVSDNALNSTEVISEELWLLGPMKPPAGVKPPASGAVAYAKVTQLPLILPSADHGLRMLLEREASARGLSLDPVIEVDSYANIKGLVEEGIGYSVLPYNSIARDVQSERLLAWPITQPEIKRSVHLAHPVDRPLSHAVSSVHALCRTTLLNLVVKGKWNGARAAADASAADGTACRPTAKKRS</sequence>
<dbReference type="InterPro" id="IPR036388">
    <property type="entry name" value="WH-like_DNA-bd_sf"/>
</dbReference>
<comment type="caution">
    <text evidence="8">The sequence shown here is derived from an EMBL/GenBank/DDBJ whole genome shotgun (WGS) entry which is preliminary data.</text>
</comment>
<comment type="function">
    <text evidence="1">NodD regulates the expression of the nodABCFE genes which encode other nodulation proteins. NodD is also a negative regulator of its own expression. Binds flavonoids as inducers.</text>
</comment>
<dbReference type="RefSeq" id="WP_172235999.1">
    <property type="nucleotide sequence ID" value="NZ_JABFDP010000005.1"/>
</dbReference>
<keyword evidence="3" id="KW-0805">Transcription regulation</keyword>
<dbReference type="SUPFAM" id="SSF53850">
    <property type="entry name" value="Periplasmic binding protein-like II"/>
    <property type="match status" value="1"/>
</dbReference>
<evidence type="ECO:0000256" key="1">
    <source>
        <dbReference type="ARBA" id="ARBA00003502"/>
    </source>
</evidence>
<dbReference type="CDD" id="cd08433">
    <property type="entry name" value="PBP2_Nac"/>
    <property type="match status" value="1"/>
</dbReference>
<reference evidence="9" key="1">
    <citation type="journal article" date="2021" name="ISME J.">
        <title>Evolutionary origin and ecological implication of a unique nif island in free-living Bradyrhizobium lineages.</title>
        <authorList>
            <person name="Tao J."/>
        </authorList>
    </citation>
    <scope>NUCLEOTIDE SEQUENCE [LARGE SCALE GENOMIC DNA]</scope>
    <source>
        <strain evidence="9">SZCCT0094</strain>
    </source>
</reference>
<organism evidence="8 9">
    <name type="scientific">Bradyrhizobium denitrificans</name>
    <dbReference type="NCBI Taxonomy" id="2734912"/>
    <lineage>
        <taxon>Bacteria</taxon>
        <taxon>Pseudomonadati</taxon>
        <taxon>Pseudomonadota</taxon>
        <taxon>Alphaproteobacteria</taxon>
        <taxon>Hyphomicrobiales</taxon>
        <taxon>Nitrobacteraceae</taxon>
        <taxon>Bradyrhizobium</taxon>
    </lineage>
</organism>
<dbReference type="PANTHER" id="PTHR30293:SF0">
    <property type="entry name" value="NITROGEN ASSIMILATION REGULATORY PROTEIN NAC"/>
    <property type="match status" value="1"/>
</dbReference>
<comment type="similarity">
    <text evidence="2">Belongs to the LysR transcriptional regulatory family.</text>
</comment>
<dbReference type="Pfam" id="PF03466">
    <property type="entry name" value="LysR_substrate"/>
    <property type="match status" value="1"/>
</dbReference>
<dbReference type="Pfam" id="PF00126">
    <property type="entry name" value="HTH_1"/>
    <property type="match status" value="1"/>
</dbReference>
<evidence type="ECO:0000256" key="3">
    <source>
        <dbReference type="ARBA" id="ARBA00023015"/>
    </source>
</evidence>
<dbReference type="PRINTS" id="PR00039">
    <property type="entry name" value="HTHLYSR"/>
</dbReference>
<evidence type="ECO:0000256" key="2">
    <source>
        <dbReference type="ARBA" id="ARBA00009437"/>
    </source>
</evidence>
<evidence type="ECO:0000256" key="6">
    <source>
        <dbReference type="ARBA" id="ARBA00023163"/>
    </source>
</evidence>
<dbReference type="SUPFAM" id="SSF46785">
    <property type="entry name" value="Winged helix' DNA-binding domain"/>
    <property type="match status" value="1"/>
</dbReference>
<dbReference type="InterPro" id="IPR005119">
    <property type="entry name" value="LysR_subst-bd"/>
</dbReference>
<dbReference type="PROSITE" id="PS50931">
    <property type="entry name" value="HTH_LYSR"/>
    <property type="match status" value="1"/>
</dbReference>
<feature type="domain" description="HTH lysR-type" evidence="7">
    <location>
        <begin position="1"/>
        <end position="58"/>
    </location>
</feature>
<dbReference type="InterPro" id="IPR000847">
    <property type="entry name" value="LysR_HTH_N"/>
</dbReference>
<evidence type="ECO:0000313" key="9">
    <source>
        <dbReference type="Proteomes" id="UP001314635"/>
    </source>
</evidence>
<keyword evidence="4" id="KW-0238">DNA-binding</keyword>
<dbReference type="EMBL" id="JAFCLK010000002">
    <property type="protein sequence ID" value="MBR1134538.1"/>
    <property type="molecule type" value="Genomic_DNA"/>
</dbReference>
<dbReference type="Gene3D" id="1.10.10.10">
    <property type="entry name" value="Winged helix-like DNA-binding domain superfamily/Winged helix DNA-binding domain"/>
    <property type="match status" value="1"/>
</dbReference>
<gene>
    <name evidence="8" type="ORF">JQ619_02025</name>
</gene>
<dbReference type="Proteomes" id="UP001314635">
    <property type="component" value="Unassembled WGS sequence"/>
</dbReference>
<accession>A0ABS5FZR0</accession>
<dbReference type="PANTHER" id="PTHR30293">
    <property type="entry name" value="TRANSCRIPTIONAL REGULATORY PROTEIN NAC-RELATED"/>
    <property type="match status" value="1"/>
</dbReference>
<evidence type="ECO:0000259" key="7">
    <source>
        <dbReference type="PROSITE" id="PS50931"/>
    </source>
</evidence>
<evidence type="ECO:0000313" key="8">
    <source>
        <dbReference type="EMBL" id="MBR1134538.1"/>
    </source>
</evidence>
<keyword evidence="5" id="KW-0010">Activator</keyword>
<proteinExistence type="inferred from homology"/>
<keyword evidence="9" id="KW-1185">Reference proteome</keyword>
<evidence type="ECO:0000256" key="5">
    <source>
        <dbReference type="ARBA" id="ARBA00023159"/>
    </source>
</evidence>
<protein>
    <submittedName>
        <fullName evidence="8">LysR family transcriptional regulator</fullName>
    </submittedName>
</protein>